<protein>
    <submittedName>
        <fullName evidence="1">Uncharacterized protein</fullName>
    </submittedName>
</protein>
<accession>A0A382VDW6</accession>
<organism evidence="1">
    <name type="scientific">marine metagenome</name>
    <dbReference type="NCBI Taxonomy" id="408172"/>
    <lineage>
        <taxon>unclassified sequences</taxon>
        <taxon>metagenomes</taxon>
        <taxon>ecological metagenomes</taxon>
    </lineage>
</organism>
<evidence type="ECO:0000313" key="1">
    <source>
        <dbReference type="EMBL" id="SVD44225.1"/>
    </source>
</evidence>
<name>A0A382VDW6_9ZZZZ</name>
<proteinExistence type="predicted"/>
<sequence length="65" mass="7286">MMQKLFGTHRDNCLVNLLGLSNFGVFLGPDVYDVQHPATEVSSKAIIKTTVKPVFTKKTLDFFLI</sequence>
<reference evidence="1" key="1">
    <citation type="submission" date="2018-05" db="EMBL/GenBank/DDBJ databases">
        <authorList>
            <person name="Lanie J.A."/>
            <person name="Ng W.-L."/>
            <person name="Kazmierczak K.M."/>
            <person name="Andrzejewski T.M."/>
            <person name="Davidsen T.M."/>
            <person name="Wayne K.J."/>
            <person name="Tettelin H."/>
            <person name="Glass J.I."/>
            <person name="Rusch D."/>
            <person name="Podicherti R."/>
            <person name="Tsui H.-C.T."/>
            <person name="Winkler M.E."/>
        </authorList>
    </citation>
    <scope>NUCLEOTIDE SEQUENCE</scope>
</reference>
<dbReference type="AlphaFoldDB" id="A0A382VDW6"/>
<gene>
    <name evidence="1" type="ORF">METZ01_LOCUS397079</name>
</gene>
<dbReference type="EMBL" id="UINC01150914">
    <property type="protein sequence ID" value="SVD44225.1"/>
    <property type="molecule type" value="Genomic_DNA"/>
</dbReference>